<comment type="subcellular location">
    <subcellularLocation>
        <location evidence="2">Nucleus</location>
    </subcellularLocation>
</comment>
<evidence type="ECO:0000313" key="9">
    <source>
        <dbReference type="Proteomes" id="UP001652620"/>
    </source>
</evidence>
<dbReference type="PANTHER" id="PTHR22930">
    <property type="match status" value="1"/>
</dbReference>
<comment type="cofactor">
    <cofactor evidence="1">
        <name>a divalent metal cation</name>
        <dbReference type="ChEBI" id="CHEBI:60240"/>
    </cofactor>
</comment>
<keyword evidence="6" id="KW-0378">Hydrolase</keyword>
<sequence length="384" mass="44246">MDSSDDEYLASATVLKYFINKKSFGKHPINDKRSEFGEFHHLYSDLRKYPAKFKEYTRMSIETFDYILEKIGDKLKKKWSNFIKVPICPCERLIVTLRFLATGASFASLAFSFRLGKSTVGAIVKETTQVLWDNMFTIHMPQPNEQCFQEIAEQYWKLWNFPNCIGAIDGKHIRIKCPGNTGSMYYNYKHFFSIVLQGIADANCKFIAVEVGGYGKQSDGGTFSSSKIFNLLKSGELPVPGNTCLPNSEEIVPYVFLGDEAYPLLECLLRPYSRKEITEDHEYFNARLSRARKCIECAFGLLSARFRILWKPIETDPLFAELIVKCICLLHNIIIDLEGLDENLKEEVQKEHLEKIIKEFNKTSVKNGRLIRDKFCNFVCMNKI</sequence>
<evidence type="ECO:0000256" key="4">
    <source>
        <dbReference type="ARBA" id="ARBA00022722"/>
    </source>
</evidence>
<name>A0ABM3JNI1_BACDO</name>
<protein>
    <submittedName>
        <fullName evidence="10">Uncharacterized protein LOC125778207</fullName>
    </submittedName>
</protein>
<reference evidence="9" key="1">
    <citation type="submission" date="2025-05" db="UniProtKB">
        <authorList>
            <consortium name="RefSeq"/>
        </authorList>
    </citation>
    <scope>NUCLEOTIDE SEQUENCE [LARGE SCALE GENOMIC DNA]</scope>
</reference>
<keyword evidence="7" id="KW-0539">Nucleus</keyword>
<comment type="similarity">
    <text evidence="3">Belongs to the HARBI1 family.</text>
</comment>
<organism evidence="9 10">
    <name type="scientific">Bactrocera dorsalis</name>
    <name type="common">Oriental fruit fly</name>
    <name type="synonym">Dacus dorsalis</name>
    <dbReference type="NCBI Taxonomy" id="27457"/>
    <lineage>
        <taxon>Eukaryota</taxon>
        <taxon>Metazoa</taxon>
        <taxon>Ecdysozoa</taxon>
        <taxon>Arthropoda</taxon>
        <taxon>Hexapoda</taxon>
        <taxon>Insecta</taxon>
        <taxon>Pterygota</taxon>
        <taxon>Neoptera</taxon>
        <taxon>Endopterygota</taxon>
        <taxon>Diptera</taxon>
        <taxon>Brachycera</taxon>
        <taxon>Muscomorpha</taxon>
        <taxon>Tephritoidea</taxon>
        <taxon>Tephritidae</taxon>
        <taxon>Bactrocera</taxon>
        <taxon>Bactrocera</taxon>
    </lineage>
</organism>
<keyword evidence="5" id="KW-0479">Metal-binding</keyword>
<proteinExistence type="inferred from homology"/>
<reference evidence="10" key="2">
    <citation type="submission" date="2025-08" db="UniProtKB">
        <authorList>
            <consortium name="RefSeq"/>
        </authorList>
    </citation>
    <scope>IDENTIFICATION</scope>
    <source>
        <tissue evidence="10">Adult</tissue>
    </source>
</reference>
<accession>A0ABM3JNI1</accession>
<evidence type="ECO:0000256" key="7">
    <source>
        <dbReference type="ARBA" id="ARBA00023242"/>
    </source>
</evidence>
<keyword evidence="9" id="KW-1185">Reference proteome</keyword>
<evidence type="ECO:0000256" key="5">
    <source>
        <dbReference type="ARBA" id="ARBA00022723"/>
    </source>
</evidence>
<evidence type="ECO:0000259" key="8">
    <source>
        <dbReference type="Pfam" id="PF13359"/>
    </source>
</evidence>
<dbReference type="PANTHER" id="PTHR22930:SF269">
    <property type="entry name" value="NUCLEASE HARBI1-LIKE PROTEIN"/>
    <property type="match status" value="1"/>
</dbReference>
<evidence type="ECO:0000256" key="1">
    <source>
        <dbReference type="ARBA" id="ARBA00001968"/>
    </source>
</evidence>
<dbReference type="Pfam" id="PF13359">
    <property type="entry name" value="DDE_Tnp_4"/>
    <property type="match status" value="1"/>
</dbReference>
<feature type="domain" description="DDE Tnp4" evidence="8">
    <location>
        <begin position="168"/>
        <end position="332"/>
    </location>
</feature>
<evidence type="ECO:0000256" key="6">
    <source>
        <dbReference type="ARBA" id="ARBA00022801"/>
    </source>
</evidence>
<dbReference type="GeneID" id="125778207"/>
<evidence type="ECO:0000256" key="3">
    <source>
        <dbReference type="ARBA" id="ARBA00006958"/>
    </source>
</evidence>
<dbReference type="Proteomes" id="UP001652620">
    <property type="component" value="Chromosome 1"/>
</dbReference>
<dbReference type="InterPro" id="IPR045249">
    <property type="entry name" value="HARBI1-like"/>
</dbReference>
<dbReference type="RefSeq" id="XP_049310792.1">
    <property type="nucleotide sequence ID" value="XM_049454835.1"/>
</dbReference>
<keyword evidence="4" id="KW-0540">Nuclease</keyword>
<dbReference type="InterPro" id="IPR027806">
    <property type="entry name" value="HARBI1_dom"/>
</dbReference>
<gene>
    <name evidence="10" type="primary">LOC125778207</name>
</gene>
<evidence type="ECO:0000313" key="10">
    <source>
        <dbReference type="RefSeq" id="XP_049310792.1"/>
    </source>
</evidence>
<evidence type="ECO:0000256" key="2">
    <source>
        <dbReference type="ARBA" id="ARBA00004123"/>
    </source>
</evidence>